<feature type="domain" description="C2H2-type" evidence="2">
    <location>
        <begin position="84"/>
        <end position="110"/>
    </location>
</feature>
<dbReference type="SMART" id="SM00355">
    <property type="entry name" value="ZnF_C2H2"/>
    <property type="match status" value="3"/>
</dbReference>
<reference evidence="3" key="1">
    <citation type="journal article" date="2017" name="Science">
        <title>Giant viruses with an expanded complement of translation system components.</title>
        <authorList>
            <person name="Schulz F."/>
            <person name="Yutin N."/>
            <person name="Ivanova N.N."/>
            <person name="Ortega D.R."/>
            <person name="Lee T.K."/>
            <person name="Vierheilig J."/>
            <person name="Daims H."/>
            <person name="Horn M."/>
            <person name="Wagner M."/>
            <person name="Jensen G.J."/>
            <person name="Kyrpides N.C."/>
            <person name="Koonin E.V."/>
            <person name="Woyke T."/>
        </authorList>
    </citation>
    <scope>NUCLEOTIDE SEQUENCE</scope>
    <source>
        <strain evidence="3">KNV1</strain>
    </source>
</reference>
<dbReference type="PROSITE" id="PS50157">
    <property type="entry name" value="ZINC_FINGER_C2H2_2"/>
    <property type="match status" value="1"/>
</dbReference>
<name>A0A1V0SKW2_9VIRU</name>
<dbReference type="InterPro" id="IPR013087">
    <property type="entry name" value="Znf_C2H2_type"/>
</dbReference>
<evidence type="ECO:0000256" key="1">
    <source>
        <dbReference type="PROSITE-ProRule" id="PRU00042"/>
    </source>
</evidence>
<keyword evidence="1" id="KW-0863">Zinc-finger</keyword>
<keyword evidence="1" id="KW-0479">Metal-binding</keyword>
<protein>
    <recommendedName>
        <fullName evidence="2">C2H2-type domain-containing protein</fullName>
    </recommendedName>
</protein>
<keyword evidence="1" id="KW-0862">Zinc</keyword>
<evidence type="ECO:0000313" key="3">
    <source>
        <dbReference type="EMBL" id="ARF12258.1"/>
    </source>
</evidence>
<dbReference type="Gene3D" id="3.30.160.60">
    <property type="entry name" value="Classic Zinc Finger"/>
    <property type="match status" value="1"/>
</dbReference>
<evidence type="ECO:0000259" key="2">
    <source>
        <dbReference type="PROSITE" id="PS50157"/>
    </source>
</evidence>
<proteinExistence type="predicted"/>
<sequence length="110" mass="13161">METVKYNCATCNFKTNYISAWEKHIETEKHKQSGIKRKTRRDKKVGNAVKCQYCDYTHQNKTSLQSHILNNHAHKEERKKGFKYYCEKCDKGTFSKTRYTEHLQSQNHKN</sequence>
<accession>A0A1V0SKW2</accession>
<organism evidence="3">
    <name type="scientific">Klosneuvirus KNV1</name>
    <dbReference type="NCBI Taxonomy" id="1977640"/>
    <lineage>
        <taxon>Viruses</taxon>
        <taxon>Varidnaviria</taxon>
        <taxon>Bamfordvirae</taxon>
        <taxon>Nucleocytoviricota</taxon>
        <taxon>Megaviricetes</taxon>
        <taxon>Imitervirales</taxon>
        <taxon>Mimiviridae</taxon>
        <taxon>Klosneuvirinae</taxon>
        <taxon>Klosneuvirus</taxon>
    </lineage>
</organism>
<dbReference type="GO" id="GO:0008270">
    <property type="term" value="F:zinc ion binding"/>
    <property type="evidence" value="ECO:0007669"/>
    <property type="project" value="UniProtKB-KW"/>
</dbReference>
<gene>
    <name evidence="3" type="ORF">Klosneuvirus_4_73</name>
</gene>
<dbReference type="EMBL" id="KY684111">
    <property type="protein sequence ID" value="ARF12258.1"/>
    <property type="molecule type" value="Genomic_DNA"/>
</dbReference>